<dbReference type="SMART" id="SM00347">
    <property type="entry name" value="HTH_MARR"/>
    <property type="match status" value="1"/>
</dbReference>
<dbReference type="EMBL" id="BMHP01000001">
    <property type="protein sequence ID" value="GGD50588.1"/>
    <property type="molecule type" value="Genomic_DNA"/>
</dbReference>
<dbReference type="GO" id="GO:0006950">
    <property type="term" value="P:response to stress"/>
    <property type="evidence" value="ECO:0007669"/>
    <property type="project" value="TreeGrafter"/>
</dbReference>
<dbReference type="SUPFAM" id="SSF46785">
    <property type="entry name" value="Winged helix' DNA-binding domain"/>
    <property type="match status" value="1"/>
</dbReference>
<dbReference type="InterPro" id="IPR036388">
    <property type="entry name" value="WH-like_DNA-bd_sf"/>
</dbReference>
<accession>A0A916YM94</accession>
<protein>
    <submittedName>
        <fullName evidence="3">Transcriptional regulator</fullName>
    </submittedName>
</protein>
<comment type="caution">
    <text evidence="3">The sequence shown here is derived from an EMBL/GenBank/DDBJ whole genome shotgun (WGS) entry which is preliminary data.</text>
</comment>
<dbReference type="InterPro" id="IPR036390">
    <property type="entry name" value="WH_DNA-bd_sf"/>
</dbReference>
<evidence type="ECO:0000313" key="3">
    <source>
        <dbReference type="EMBL" id="GGD50588.1"/>
    </source>
</evidence>
<reference evidence="3" key="1">
    <citation type="journal article" date="2014" name="Int. J. Syst. Evol. Microbiol.">
        <title>Complete genome sequence of Corynebacterium casei LMG S-19264T (=DSM 44701T), isolated from a smear-ripened cheese.</title>
        <authorList>
            <consortium name="US DOE Joint Genome Institute (JGI-PGF)"/>
            <person name="Walter F."/>
            <person name="Albersmeier A."/>
            <person name="Kalinowski J."/>
            <person name="Ruckert C."/>
        </authorList>
    </citation>
    <scope>NUCLEOTIDE SEQUENCE</scope>
    <source>
        <strain evidence="3">CGMCC 1.15178</strain>
    </source>
</reference>
<dbReference type="PRINTS" id="PR00598">
    <property type="entry name" value="HTHMARR"/>
</dbReference>
<evidence type="ECO:0000259" key="2">
    <source>
        <dbReference type="PROSITE" id="PS50995"/>
    </source>
</evidence>
<feature type="domain" description="HTH marR-type" evidence="2">
    <location>
        <begin position="1"/>
        <end position="144"/>
    </location>
</feature>
<dbReference type="GO" id="GO:0003677">
    <property type="term" value="F:DNA binding"/>
    <property type="evidence" value="ECO:0007669"/>
    <property type="project" value="UniProtKB-KW"/>
</dbReference>
<dbReference type="GO" id="GO:0003700">
    <property type="term" value="F:DNA-binding transcription factor activity"/>
    <property type="evidence" value="ECO:0007669"/>
    <property type="project" value="InterPro"/>
</dbReference>
<dbReference type="Gene3D" id="1.10.10.10">
    <property type="entry name" value="Winged helix-like DNA-binding domain superfamily/Winged helix DNA-binding domain"/>
    <property type="match status" value="1"/>
</dbReference>
<name>A0A916YM94_9BACL</name>
<dbReference type="InterPro" id="IPR039422">
    <property type="entry name" value="MarR/SlyA-like"/>
</dbReference>
<dbReference type="PANTHER" id="PTHR33164">
    <property type="entry name" value="TRANSCRIPTIONAL REGULATOR, MARR FAMILY"/>
    <property type="match status" value="1"/>
</dbReference>
<organism evidence="3 4">
    <name type="scientific">Paenibacillus nasutitermitis</name>
    <dbReference type="NCBI Taxonomy" id="1652958"/>
    <lineage>
        <taxon>Bacteria</taxon>
        <taxon>Bacillati</taxon>
        <taxon>Bacillota</taxon>
        <taxon>Bacilli</taxon>
        <taxon>Bacillales</taxon>
        <taxon>Paenibacillaceae</taxon>
        <taxon>Paenibacillus</taxon>
    </lineage>
</organism>
<evidence type="ECO:0000313" key="4">
    <source>
        <dbReference type="Proteomes" id="UP000612456"/>
    </source>
</evidence>
<dbReference type="Pfam" id="PF01047">
    <property type="entry name" value="MarR"/>
    <property type="match status" value="1"/>
</dbReference>
<gene>
    <name evidence="3" type="ORF">GCM10010911_05160</name>
</gene>
<dbReference type="RefSeq" id="WP_188988824.1">
    <property type="nucleotide sequence ID" value="NZ_BMHP01000001.1"/>
</dbReference>
<proteinExistence type="predicted"/>
<dbReference type="AlphaFoldDB" id="A0A916YM94"/>
<sequence>MNQLEEEQLSVWRAFMNSHASVIERIEKDLSEQRKIPLTTYDVLVALYQSPSKKLRMTDLANQVVLTRSGLTRVVERLEREGFVKRERTEEDRRGAFAVLTREGKKAFLATWPTYANGISNYFLSVLDEEERSIIKRGLSKVYRALQEER</sequence>
<reference evidence="3" key="2">
    <citation type="submission" date="2020-09" db="EMBL/GenBank/DDBJ databases">
        <authorList>
            <person name="Sun Q."/>
            <person name="Zhou Y."/>
        </authorList>
    </citation>
    <scope>NUCLEOTIDE SEQUENCE</scope>
    <source>
        <strain evidence="3">CGMCC 1.15178</strain>
    </source>
</reference>
<keyword evidence="4" id="KW-1185">Reference proteome</keyword>
<dbReference type="InterPro" id="IPR000835">
    <property type="entry name" value="HTH_MarR-typ"/>
</dbReference>
<keyword evidence="1" id="KW-0238">DNA-binding</keyword>
<dbReference type="PANTHER" id="PTHR33164:SF57">
    <property type="entry name" value="MARR-FAMILY TRANSCRIPTIONAL REGULATOR"/>
    <property type="match status" value="1"/>
</dbReference>
<dbReference type="PROSITE" id="PS50995">
    <property type="entry name" value="HTH_MARR_2"/>
    <property type="match status" value="1"/>
</dbReference>
<dbReference type="Proteomes" id="UP000612456">
    <property type="component" value="Unassembled WGS sequence"/>
</dbReference>
<evidence type="ECO:0000256" key="1">
    <source>
        <dbReference type="ARBA" id="ARBA00023125"/>
    </source>
</evidence>